<dbReference type="Gene3D" id="1.20.1280.50">
    <property type="match status" value="1"/>
</dbReference>
<dbReference type="InterPro" id="IPR036047">
    <property type="entry name" value="F-box-like_dom_sf"/>
</dbReference>
<feature type="domain" description="F-box" evidence="1">
    <location>
        <begin position="23"/>
        <end position="72"/>
    </location>
</feature>
<dbReference type="InterPro" id="IPR017451">
    <property type="entry name" value="F-box-assoc_interact_dom"/>
</dbReference>
<reference evidence="2" key="1">
    <citation type="submission" date="2016-02" db="EMBL/GenBank/DDBJ databases">
        <title>WGS assembly of Manihot esculenta.</title>
        <authorList>
            <person name="Bredeson J.V."/>
            <person name="Prochnik S.E."/>
            <person name="Lyons J.B."/>
            <person name="Schmutz J."/>
            <person name="Grimwood J."/>
            <person name="Vrebalov J."/>
            <person name="Bart R.S."/>
            <person name="Amuge T."/>
            <person name="Ferguson M.E."/>
            <person name="Green R."/>
            <person name="Putnam N."/>
            <person name="Stites J."/>
            <person name="Rounsley S."/>
            <person name="Rokhsar D.S."/>
        </authorList>
    </citation>
    <scope>NUCLEOTIDE SEQUENCE [LARGE SCALE GENOMIC DNA]</scope>
    <source>
        <tissue evidence="2">Leaf</tissue>
    </source>
</reference>
<sequence>MASSSDVLMPIIHQAEHKSTSFLCGLEELPDDLLVNILCQLSDRLLVRCRCVCRTWNNLISNVCIPKAFAASPLCGLLYRGYKYGLSKNAFAGYIPYGQPLDLVPNNSQAFVNSYTALLPFENSPGDFCDCCSGLLLFVNLPILQFYVCNPVTKQCAAIPTSSAYAKPIHASLAFNPSESPHYKVFCIDRMCSHILNLHIFSSDVGKWVTHLFTHNLRIYGTPKIMRAIYLNGSIFVCATMLHMLIFSLSEEKSLSIELPEYKKHEYVAFFGVSKGCLYYSNHDNSILFLWRLEVNRWILMHNICFNDLAKDPFGSVLCQSHDFMIMPCALHPTSNIIFLWCPRMIISYHLDNYTIELICEMDKVSDILMGQYTVRVYTHWIGNLKGFN</sequence>
<dbReference type="Pfam" id="PF00646">
    <property type="entry name" value="F-box"/>
    <property type="match status" value="1"/>
</dbReference>
<evidence type="ECO:0000259" key="1">
    <source>
        <dbReference type="PROSITE" id="PS50181"/>
    </source>
</evidence>
<evidence type="ECO:0000313" key="2">
    <source>
        <dbReference type="EMBL" id="OAY21934.1"/>
    </source>
</evidence>
<dbReference type="InterPro" id="IPR056592">
    <property type="entry name" value="Beta-prop_At3g26010-like"/>
</dbReference>
<organism evidence="2">
    <name type="scientific">Manihot esculenta</name>
    <name type="common">Cassava</name>
    <name type="synonym">Jatropha manihot</name>
    <dbReference type="NCBI Taxonomy" id="3983"/>
    <lineage>
        <taxon>Eukaryota</taxon>
        <taxon>Viridiplantae</taxon>
        <taxon>Streptophyta</taxon>
        <taxon>Embryophyta</taxon>
        <taxon>Tracheophyta</taxon>
        <taxon>Spermatophyta</taxon>
        <taxon>Magnoliopsida</taxon>
        <taxon>eudicotyledons</taxon>
        <taxon>Gunneridae</taxon>
        <taxon>Pentapetalae</taxon>
        <taxon>rosids</taxon>
        <taxon>fabids</taxon>
        <taxon>Malpighiales</taxon>
        <taxon>Euphorbiaceae</taxon>
        <taxon>Crotonoideae</taxon>
        <taxon>Manihoteae</taxon>
        <taxon>Manihot</taxon>
    </lineage>
</organism>
<dbReference type="InterPro" id="IPR001810">
    <property type="entry name" value="F-box_dom"/>
</dbReference>
<dbReference type="NCBIfam" id="TIGR01640">
    <property type="entry name" value="F_box_assoc_1"/>
    <property type="match status" value="1"/>
</dbReference>
<dbReference type="STRING" id="3983.A0A199UB90"/>
<dbReference type="EMBL" id="KV450575">
    <property type="protein sequence ID" value="OAY21934.1"/>
    <property type="molecule type" value="Genomic_DNA"/>
</dbReference>
<dbReference type="InterPro" id="IPR055290">
    <property type="entry name" value="At3g26010-like"/>
</dbReference>
<gene>
    <name evidence="2" type="ORF">MANES_S044200</name>
</gene>
<dbReference type="PANTHER" id="PTHR35546">
    <property type="entry name" value="F-BOX PROTEIN INTERACTION DOMAIN PROTEIN-RELATED"/>
    <property type="match status" value="1"/>
</dbReference>
<dbReference type="PROSITE" id="PS50181">
    <property type="entry name" value="FBOX"/>
    <property type="match status" value="1"/>
</dbReference>
<dbReference type="PANTHER" id="PTHR35546:SF114">
    <property type="entry name" value="F-BOX DOMAIN-CONTAINING PROTEIN"/>
    <property type="match status" value="1"/>
</dbReference>
<protein>
    <recommendedName>
        <fullName evidence="1">F-box domain-containing protein</fullName>
    </recommendedName>
</protein>
<proteinExistence type="predicted"/>
<dbReference type="AlphaFoldDB" id="A0A199UB90"/>
<name>A0A199UB90_MANES</name>
<dbReference type="SUPFAM" id="SSF81383">
    <property type="entry name" value="F-box domain"/>
    <property type="match status" value="1"/>
</dbReference>
<accession>A0A199UB90</accession>
<dbReference type="Pfam" id="PF24750">
    <property type="entry name" value="b-prop_At3g26010-like"/>
    <property type="match status" value="1"/>
</dbReference>
<dbReference type="SMART" id="SM00256">
    <property type="entry name" value="FBOX"/>
    <property type="match status" value="1"/>
</dbReference>